<dbReference type="SUPFAM" id="SSF57756">
    <property type="entry name" value="Retrovirus zinc finger-like domains"/>
    <property type="match status" value="1"/>
</dbReference>
<evidence type="ECO:0000259" key="2">
    <source>
        <dbReference type="Pfam" id="PF19259"/>
    </source>
</evidence>
<reference evidence="3 4" key="1">
    <citation type="journal article" date="2023" name="Elife">
        <title>Identification of key yeast species and microbe-microbe interactions impacting larval growth of Drosophila in the wild.</title>
        <authorList>
            <person name="Mure A."/>
            <person name="Sugiura Y."/>
            <person name="Maeda R."/>
            <person name="Honda K."/>
            <person name="Sakurai N."/>
            <person name="Takahashi Y."/>
            <person name="Watada M."/>
            <person name="Katoh T."/>
            <person name="Gotoh A."/>
            <person name="Gotoh Y."/>
            <person name="Taniguchi I."/>
            <person name="Nakamura K."/>
            <person name="Hayashi T."/>
            <person name="Katayama T."/>
            <person name="Uemura T."/>
            <person name="Hattori Y."/>
        </authorList>
    </citation>
    <scope>NUCLEOTIDE SEQUENCE [LARGE SCALE GENOMIC DNA]</scope>
    <source>
        <strain evidence="3 4">KH-74</strain>
    </source>
</reference>
<name>A0AAV5RWN4_MAUHU</name>
<dbReference type="InterPro" id="IPR036875">
    <property type="entry name" value="Znf_CCHC_sf"/>
</dbReference>
<evidence type="ECO:0000313" key="4">
    <source>
        <dbReference type="Proteomes" id="UP001377567"/>
    </source>
</evidence>
<dbReference type="GO" id="GO:0003676">
    <property type="term" value="F:nucleic acid binding"/>
    <property type="evidence" value="ECO:0007669"/>
    <property type="project" value="InterPro"/>
</dbReference>
<dbReference type="Gene3D" id="4.10.60.10">
    <property type="entry name" value="Zinc finger, CCHC-type"/>
    <property type="match status" value="1"/>
</dbReference>
<sequence length="294" mass="33206">MSETPAQMPAQTPDVNTATATTATGESSTAVFNNAATGLRLPTFSGNQDIHELRTFLHLLELHLIGNNITGDSQRIARTAMHFRDEALSWFMTFRESSAYPQCTYDAFITMFRNHFSSYGALERLEAEFFSIAQTGSVQQYNAQFGRIAYLLPTETYNPAVVLARYRYGLSPAIRSALANANSNEQITDLRRAMDLAVSHDITNRQDLHPFFMQTAQNNNNPGRTFQSFDTPADAMDIDAVATRQRTYPARLTPEERENLRRRDLCFRCRIGHHYARDCPKQSSSNRPFGPSSR</sequence>
<dbReference type="InterPro" id="IPR045358">
    <property type="entry name" value="Ty3_capsid"/>
</dbReference>
<evidence type="ECO:0000256" key="1">
    <source>
        <dbReference type="SAM" id="MobiDB-lite"/>
    </source>
</evidence>
<evidence type="ECO:0000313" key="3">
    <source>
        <dbReference type="EMBL" id="GMM55833.1"/>
    </source>
</evidence>
<gene>
    <name evidence="3" type="ORF">DAKH74_024490</name>
</gene>
<dbReference type="Proteomes" id="UP001377567">
    <property type="component" value="Unassembled WGS sequence"/>
</dbReference>
<dbReference type="AlphaFoldDB" id="A0AAV5RWN4"/>
<feature type="domain" description="Ty3 transposon capsid-like protein" evidence="2">
    <location>
        <begin position="42"/>
        <end position="201"/>
    </location>
</feature>
<proteinExistence type="predicted"/>
<organism evidence="3 4">
    <name type="scientific">Maudiozyma humilis</name>
    <name type="common">Sour dough yeast</name>
    <name type="synonym">Kazachstania humilis</name>
    <dbReference type="NCBI Taxonomy" id="51915"/>
    <lineage>
        <taxon>Eukaryota</taxon>
        <taxon>Fungi</taxon>
        <taxon>Dikarya</taxon>
        <taxon>Ascomycota</taxon>
        <taxon>Saccharomycotina</taxon>
        <taxon>Saccharomycetes</taxon>
        <taxon>Saccharomycetales</taxon>
        <taxon>Saccharomycetaceae</taxon>
        <taxon>Maudiozyma</taxon>
    </lineage>
</organism>
<keyword evidence="4" id="KW-1185">Reference proteome</keyword>
<dbReference type="GO" id="GO:0008270">
    <property type="term" value="F:zinc ion binding"/>
    <property type="evidence" value="ECO:0007669"/>
    <property type="project" value="InterPro"/>
</dbReference>
<accession>A0AAV5RWN4</accession>
<protein>
    <recommendedName>
        <fullName evidence="2">Ty3 transposon capsid-like protein domain-containing protein</fullName>
    </recommendedName>
</protein>
<dbReference type="EMBL" id="BTGD01000006">
    <property type="protein sequence ID" value="GMM55833.1"/>
    <property type="molecule type" value="Genomic_DNA"/>
</dbReference>
<feature type="compositionally biased region" description="Polar residues" evidence="1">
    <location>
        <begin position="1"/>
        <end position="16"/>
    </location>
</feature>
<dbReference type="Pfam" id="PF19259">
    <property type="entry name" value="Ty3_capsid"/>
    <property type="match status" value="1"/>
</dbReference>
<feature type="region of interest" description="Disordered" evidence="1">
    <location>
        <begin position="1"/>
        <end position="24"/>
    </location>
</feature>
<comment type="caution">
    <text evidence="3">The sequence shown here is derived from an EMBL/GenBank/DDBJ whole genome shotgun (WGS) entry which is preliminary data.</text>
</comment>